<dbReference type="Gramene" id="ORUFI03G34410.1">
    <property type="protein sequence ID" value="ORUFI03G34410.1"/>
    <property type="gene ID" value="ORUFI03G34410"/>
</dbReference>
<dbReference type="Proteomes" id="UP000008022">
    <property type="component" value="Unassembled WGS sequence"/>
</dbReference>
<evidence type="ECO:0000256" key="1">
    <source>
        <dbReference type="SAM" id="MobiDB-lite"/>
    </source>
</evidence>
<dbReference type="EnsemblPlants" id="ORUFI03G34410.1">
    <property type="protein sequence ID" value="ORUFI03G34410.1"/>
    <property type="gene ID" value="ORUFI03G34410"/>
</dbReference>
<feature type="region of interest" description="Disordered" evidence="1">
    <location>
        <begin position="1"/>
        <end position="65"/>
    </location>
</feature>
<organism evidence="2 3">
    <name type="scientific">Oryza rufipogon</name>
    <name type="common">Brownbeard rice</name>
    <name type="synonym">Asian wild rice</name>
    <dbReference type="NCBI Taxonomy" id="4529"/>
    <lineage>
        <taxon>Eukaryota</taxon>
        <taxon>Viridiplantae</taxon>
        <taxon>Streptophyta</taxon>
        <taxon>Embryophyta</taxon>
        <taxon>Tracheophyta</taxon>
        <taxon>Spermatophyta</taxon>
        <taxon>Magnoliopsida</taxon>
        <taxon>Liliopsida</taxon>
        <taxon>Poales</taxon>
        <taxon>Poaceae</taxon>
        <taxon>BOP clade</taxon>
        <taxon>Oryzoideae</taxon>
        <taxon>Oryzeae</taxon>
        <taxon>Oryzinae</taxon>
        <taxon>Oryza</taxon>
    </lineage>
</organism>
<reference evidence="3" key="1">
    <citation type="submission" date="2013-06" db="EMBL/GenBank/DDBJ databases">
        <authorList>
            <person name="Zhao Q."/>
        </authorList>
    </citation>
    <scope>NUCLEOTIDE SEQUENCE</scope>
    <source>
        <strain evidence="3">cv. W1943</strain>
    </source>
</reference>
<reference evidence="2" key="2">
    <citation type="submission" date="2015-06" db="UniProtKB">
        <authorList>
            <consortium name="EnsemblPlants"/>
        </authorList>
    </citation>
    <scope>IDENTIFICATION</scope>
</reference>
<sequence length="65" mass="7417">MERVDGRTDGWMGWTDGWNPAQRPTSPAIAWLDHQPPPLGSSQHDEERCNIRRPSKDYSSTDHVS</sequence>
<dbReference type="OMA" id="HDEERCN"/>
<dbReference type="HOGENOM" id="CLU_2853752_0_0_1"/>
<accession>A0A0E0P0V6</accession>
<protein>
    <submittedName>
        <fullName evidence="2">Uncharacterized protein</fullName>
    </submittedName>
</protein>
<name>A0A0E0P0V6_ORYRU</name>
<evidence type="ECO:0000313" key="2">
    <source>
        <dbReference type="EnsemblPlants" id="ORUFI03G34410.1"/>
    </source>
</evidence>
<keyword evidence="3" id="KW-1185">Reference proteome</keyword>
<proteinExistence type="predicted"/>
<evidence type="ECO:0000313" key="3">
    <source>
        <dbReference type="Proteomes" id="UP000008022"/>
    </source>
</evidence>
<feature type="compositionally biased region" description="Basic and acidic residues" evidence="1">
    <location>
        <begin position="43"/>
        <end position="65"/>
    </location>
</feature>
<dbReference type="AlphaFoldDB" id="A0A0E0P0V6"/>